<evidence type="ECO:0000313" key="4">
    <source>
        <dbReference type="Proteomes" id="UP000290401"/>
    </source>
</evidence>
<dbReference type="AlphaFoldDB" id="A0AAE6CCP9"/>
<name>A0AAE6CCP9_9BRAD</name>
<keyword evidence="1" id="KW-0614">Plasmid</keyword>
<gene>
    <name evidence="2" type="ORF">EAS56_15415</name>
    <name evidence="1" type="ORF">XH91_38485</name>
</gene>
<evidence type="ECO:0000313" key="3">
    <source>
        <dbReference type="Proteomes" id="UP000288972"/>
    </source>
</evidence>
<dbReference type="Proteomes" id="UP000288972">
    <property type="component" value="Plasmid unnamed1"/>
</dbReference>
<dbReference type="EMBL" id="CP030054">
    <property type="protein sequence ID" value="QAU51143.1"/>
    <property type="molecule type" value="Genomic_DNA"/>
</dbReference>
<protein>
    <submittedName>
        <fullName evidence="1">Uncharacterized protein</fullName>
    </submittedName>
</protein>
<organism evidence="1 3">
    <name type="scientific">Bradyrhizobium guangzhouense</name>
    <dbReference type="NCBI Taxonomy" id="1325095"/>
    <lineage>
        <taxon>Bacteria</taxon>
        <taxon>Pseudomonadati</taxon>
        <taxon>Pseudomonadota</taxon>
        <taxon>Alphaproteobacteria</taxon>
        <taxon>Hyphomicrobiales</taxon>
        <taxon>Nitrobacteraceae</taxon>
        <taxon>Bradyrhizobium</taxon>
    </lineage>
</organism>
<sequence length="97" mass="10363">MGALLLALIIGAQFITIFVVQPIGALPEGRTVVIARLTKLNFIDSADAFCDRTMGGVSLLCQAAVLGKVTKEGPILLRLPYSATLYQISTGGKHYDR</sequence>
<keyword evidence="4" id="KW-1185">Reference proteome</keyword>
<dbReference type="KEGG" id="bgz:XH91_38485"/>
<proteinExistence type="predicted"/>
<evidence type="ECO:0000313" key="2">
    <source>
        <dbReference type="EMBL" id="RXH13394.1"/>
    </source>
</evidence>
<evidence type="ECO:0000313" key="1">
    <source>
        <dbReference type="EMBL" id="QAU51143.1"/>
    </source>
</evidence>
<reference evidence="2 4" key="2">
    <citation type="submission" date="2018-10" db="EMBL/GenBank/DDBJ databases">
        <title>Bradyrhizobium sp. nov., effective nodules isolated from peanut in China.</title>
        <authorList>
            <person name="Li Y."/>
        </authorList>
    </citation>
    <scope>NUCLEOTIDE SEQUENCE [LARGE SCALE GENOMIC DNA]</scope>
    <source>
        <strain evidence="2 4">CCBAU 53426</strain>
    </source>
</reference>
<reference evidence="1 3" key="1">
    <citation type="submission" date="2018-06" db="EMBL/GenBank/DDBJ databases">
        <title>Comparative genomics of rhizobia nodulating Arachis hypogaea in China.</title>
        <authorList>
            <person name="Li Y."/>
        </authorList>
    </citation>
    <scope>NUCLEOTIDE SEQUENCE [LARGE SCALE GENOMIC DNA]</scope>
    <source>
        <strain evidence="1 3">CCBAU 51670</strain>
        <plasmid evidence="1 3">unnamed1</plasmid>
    </source>
</reference>
<dbReference type="Proteomes" id="UP000290401">
    <property type="component" value="Unassembled WGS sequence"/>
</dbReference>
<geneLocation type="plasmid" evidence="1 3">
    <name>unnamed1</name>
</geneLocation>
<accession>A0AAE6CCP9</accession>
<dbReference type="EMBL" id="RDQZ01000010">
    <property type="protein sequence ID" value="RXH13394.1"/>
    <property type="molecule type" value="Genomic_DNA"/>
</dbReference>